<dbReference type="Pfam" id="PF03738">
    <property type="entry name" value="GSP_synth"/>
    <property type="match status" value="1"/>
</dbReference>
<protein>
    <submittedName>
        <fullName evidence="7">Glutathionylspermidine synthase family protein</fullName>
    </submittedName>
</protein>
<dbReference type="GO" id="GO:0016874">
    <property type="term" value="F:ligase activity"/>
    <property type="evidence" value="ECO:0007669"/>
    <property type="project" value="UniProtKB-KW"/>
</dbReference>
<evidence type="ECO:0000256" key="2">
    <source>
        <dbReference type="ARBA" id="ARBA00022723"/>
    </source>
</evidence>
<dbReference type="InterPro" id="IPR016185">
    <property type="entry name" value="PreATP-grasp_dom_sf"/>
</dbReference>
<reference evidence="7" key="1">
    <citation type="submission" date="2019-11" db="EMBL/GenBank/DDBJ databases">
        <title>Genomic insights into an expanded diversity of filamentous marine cyanobacteria reveals the extraordinary biosynthetic potential of Moorea and Okeania.</title>
        <authorList>
            <person name="Ferreira Leao T."/>
            <person name="Wang M."/>
            <person name="Moss N."/>
            <person name="Da Silva R."/>
            <person name="Sanders J."/>
            <person name="Nurk S."/>
            <person name="Gurevich A."/>
            <person name="Humphrey G."/>
            <person name="Reher R."/>
            <person name="Zhu Q."/>
            <person name="Belda-Ferre P."/>
            <person name="Glukhov E."/>
            <person name="Rex R."/>
            <person name="Dorrestein P.C."/>
            <person name="Knight R."/>
            <person name="Pevzner P."/>
            <person name="Gerwick W.H."/>
            <person name="Gerwick L."/>
        </authorList>
    </citation>
    <scope>NUCLEOTIDE SEQUENCE</scope>
    <source>
        <strain evidence="7">SIO1C4</strain>
    </source>
</reference>
<dbReference type="GO" id="GO:0046872">
    <property type="term" value="F:metal ion binding"/>
    <property type="evidence" value="ECO:0007669"/>
    <property type="project" value="UniProtKB-KW"/>
</dbReference>
<evidence type="ECO:0000256" key="1">
    <source>
        <dbReference type="ARBA" id="ARBA00022598"/>
    </source>
</evidence>
<keyword evidence="4" id="KW-0067">ATP-binding</keyword>
<feature type="domain" description="Glutathionylspermidine synthase pre-ATP-grasp-like" evidence="6">
    <location>
        <begin position="12"/>
        <end position="375"/>
    </location>
</feature>
<evidence type="ECO:0000256" key="4">
    <source>
        <dbReference type="ARBA" id="ARBA00022840"/>
    </source>
</evidence>
<dbReference type="Gene3D" id="3.30.1490.330">
    <property type="match status" value="1"/>
</dbReference>
<sequence length="375" mass="44574">MERIIIEPRANWQQKCEEVGFHFYNDEHKQKYWNEEACYRFTTEEIEELETVTELLHELCLQAVEFVIQENRFWQLCIPPDFAELCRRSWERDDPTLYGRFDLVYDGKHPPKLLEYNADTPTALLEASVVQWTWLEEIFPGADQFNSIHEQLLTAFREMNLPKWQTLYFSCADDSQEDLDTVEYLRDLAIQAGLKTQHIFIEDIGWNHTQQVFCDLNEQTIGSLFKLYPWEWLIREPFGKYLLTEPMTLLEPAWKLILSNKAILPVLWELFPNHPNLLPSYYKPEKLFYPYLSKPVFSREGANITIHYEKEQYQTPGMYGEEPLIYQSYYRLPKFDGYYPIIGSWIIGHQAAGIGIREDKTAITQDTSLFVPHYF</sequence>
<dbReference type="AlphaFoldDB" id="A0A6B3N4Z0"/>
<name>A0A6B3N4Z0_9CYAN</name>
<accession>A0A6B3N4Z0</accession>
<keyword evidence="5" id="KW-0460">Magnesium</keyword>
<keyword evidence="3" id="KW-0547">Nucleotide-binding</keyword>
<comment type="caution">
    <text evidence="7">The sequence shown here is derived from an EMBL/GenBank/DDBJ whole genome shotgun (WGS) entry which is preliminary data.</text>
</comment>
<keyword evidence="2" id="KW-0479">Metal-binding</keyword>
<evidence type="ECO:0000313" key="7">
    <source>
        <dbReference type="EMBL" id="NER26593.1"/>
    </source>
</evidence>
<keyword evidence="1" id="KW-0436">Ligase</keyword>
<evidence type="ECO:0000259" key="6">
    <source>
        <dbReference type="Pfam" id="PF03738"/>
    </source>
</evidence>
<dbReference type="GO" id="GO:0005524">
    <property type="term" value="F:ATP binding"/>
    <property type="evidence" value="ECO:0007669"/>
    <property type="project" value="UniProtKB-KW"/>
</dbReference>
<organism evidence="7">
    <name type="scientific">Symploca sp. SIO1C4</name>
    <dbReference type="NCBI Taxonomy" id="2607765"/>
    <lineage>
        <taxon>Bacteria</taxon>
        <taxon>Bacillati</taxon>
        <taxon>Cyanobacteriota</taxon>
        <taxon>Cyanophyceae</taxon>
        <taxon>Coleofasciculales</taxon>
        <taxon>Coleofasciculaceae</taxon>
        <taxon>Symploca</taxon>
    </lineage>
</organism>
<evidence type="ECO:0000256" key="3">
    <source>
        <dbReference type="ARBA" id="ARBA00022741"/>
    </source>
</evidence>
<evidence type="ECO:0000256" key="5">
    <source>
        <dbReference type="ARBA" id="ARBA00022842"/>
    </source>
</evidence>
<dbReference type="SUPFAM" id="SSF52440">
    <property type="entry name" value="PreATP-grasp domain"/>
    <property type="match status" value="1"/>
</dbReference>
<dbReference type="InterPro" id="IPR005494">
    <property type="entry name" value="GSPS_pre-ATP-grasp-like_dom"/>
</dbReference>
<proteinExistence type="predicted"/>
<gene>
    <name evidence="7" type="ORF">F6J89_02925</name>
</gene>
<dbReference type="EMBL" id="JAAHFQ010000037">
    <property type="protein sequence ID" value="NER26593.1"/>
    <property type="molecule type" value="Genomic_DNA"/>
</dbReference>
<dbReference type="SUPFAM" id="SSF56059">
    <property type="entry name" value="Glutathione synthetase ATP-binding domain-like"/>
    <property type="match status" value="1"/>
</dbReference>